<dbReference type="Proteomes" id="UP000004691">
    <property type="component" value="Unassembled WGS sequence"/>
</dbReference>
<feature type="domain" description="HTH luxR-type" evidence="1">
    <location>
        <begin position="262"/>
        <end position="327"/>
    </location>
</feature>
<name>I0V4A9_9PSEU</name>
<organism evidence="2 3">
    <name type="scientific">Saccharomonospora xinjiangensis XJ-54</name>
    <dbReference type="NCBI Taxonomy" id="882086"/>
    <lineage>
        <taxon>Bacteria</taxon>
        <taxon>Bacillati</taxon>
        <taxon>Actinomycetota</taxon>
        <taxon>Actinomycetes</taxon>
        <taxon>Pseudonocardiales</taxon>
        <taxon>Pseudonocardiaceae</taxon>
        <taxon>Saccharomonospora</taxon>
    </lineage>
</organism>
<dbReference type="eggNOG" id="COG2197">
    <property type="taxonomic scope" value="Bacteria"/>
</dbReference>
<proteinExistence type="predicted"/>
<dbReference type="Gene3D" id="1.10.10.10">
    <property type="entry name" value="Winged helix-like DNA-binding domain superfamily/Winged helix DNA-binding domain"/>
    <property type="match status" value="2"/>
</dbReference>
<dbReference type="EMBL" id="JH636049">
    <property type="protein sequence ID" value="EID54962.1"/>
    <property type="molecule type" value="Genomic_DNA"/>
</dbReference>
<reference evidence="2 3" key="1">
    <citation type="submission" date="2012-01" db="EMBL/GenBank/DDBJ databases">
        <title>Improved High-Quality Draft sequence of Saccharomonospora xinjiangensis XJ-54.</title>
        <authorList>
            <consortium name="US DOE Joint Genome Institute"/>
            <person name="Lucas S."/>
            <person name="Han J."/>
            <person name="Lapidus A."/>
            <person name="Cheng J.-F."/>
            <person name="Goodwin L."/>
            <person name="Pitluck S."/>
            <person name="Peters L."/>
            <person name="Mikhailova N."/>
            <person name="Teshima H."/>
            <person name="Detter J.C."/>
            <person name="Han C."/>
            <person name="Tapia R."/>
            <person name="Land M."/>
            <person name="Hauser L."/>
            <person name="Kyrpides N."/>
            <person name="Ivanova N."/>
            <person name="Pagani I."/>
            <person name="Brambilla E.-M."/>
            <person name="Klenk H.-P."/>
            <person name="Woyke T."/>
        </authorList>
    </citation>
    <scope>NUCLEOTIDE SEQUENCE [LARGE SCALE GENOMIC DNA]</scope>
    <source>
        <strain evidence="2 3">XJ-54</strain>
    </source>
</reference>
<dbReference type="HOGENOM" id="CLU_056943_2_0_11"/>
<dbReference type="PANTHER" id="PTHR34293:SF1">
    <property type="entry name" value="HTH-TYPE TRANSCRIPTIONAL REGULATOR TRMBL2"/>
    <property type="match status" value="1"/>
</dbReference>
<dbReference type="AlphaFoldDB" id="I0V4A9"/>
<sequence length="337" mass="35714">MLDCLGLDEQAERIYRLLLERPESDPSLLVENLGLSQTIVTAALTTLGELGLVERLPAGKVRPVHPAIAFPPLLAGARKALRAEEQRLHLAAAAAEELAAHAVRGAASATSDVQQNDGTAAALRCLEHITATAARRLDALAAAGPSPGITDPTDYTPIVEFAVSLAERGVHLRVIMLDSINYLTPLVAGAHRMRAAGVEIKTAPALPVWTLVVDGEYVVSAVDPDDHTRGSILVRTPGAVAAATDLFEHYWASATSLGGEEPGDGPAPLSRAQKQLLIMVANGSKDEAVARRFGVSTRTVRRMIAELYSLAGVSSRIQLVFRAAQLGWLDGSELDRV</sequence>
<dbReference type="InterPro" id="IPR000792">
    <property type="entry name" value="Tscrpt_reg_LuxR_C"/>
</dbReference>
<evidence type="ECO:0000313" key="2">
    <source>
        <dbReference type="EMBL" id="EID54962.1"/>
    </source>
</evidence>
<dbReference type="RefSeq" id="WP_006239108.1">
    <property type="nucleotide sequence ID" value="NZ_JH636049.1"/>
</dbReference>
<dbReference type="InterPro" id="IPR016032">
    <property type="entry name" value="Sig_transdc_resp-reg_C-effctor"/>
</dbReference>
<dbReference type="InterPro" id="IPR036388">
    <property type="entry name" value="WH-like_DNA-bd_sf"/>
</dbReference>
<dbReference type="InterPro" id="IPR036390">
    <property type="entry name" value="WH_DNA-bd_sf"/>
</dbReference>
<dbReference type="GO" id="GO:0006355">
    <property type="term" value="P:regulation of DNA-templated transcription"/>
    <property type="evidence" value="ECO:0007669"/>
    <property type="project" value="InterPro"/>
</dbReference>
<dbReference type="OrthoDB" id="4266042at2"/>
<dbReference type="STRING" id="882086.SacxiDRAFT_2743"/>
<dbReference type="SUPFAM" id="SSF46894">
    <property type="entry name" value="C-terminal effector domain of the bipartite response regulators"/>
    <property type="match status" value="1"/>
</dbReference>
<dbReference type="SUPFAM" id="SSF46785">
    <property type="entry name" value="Winged helix' DNA-binding domain"/>
    <property type="match status" value="1"/>
</dbReference>
<accession>I0V4A9</accession>
<keyword evidence="2" id="KW-0238">DNA-binding</keyword>
<dbReference type="InterPro" id="IPR051797">
    <property type="entry name" value="TrmB-like"/>
</dbReference>
<protein>
    <submittedName>
        <fullName evidence="2">Response regulator containing a CheY-like receiver domain and an HTH DNA-binding domain</fullName>
    </submittedName>
</protein>
<evidence type="ECO:0000313" key="3">
    <source>
        <dbReference type="Proteomes" id="UP000004691"/>
    </source>
</evidence>
<gene>
    <name evidence="2" type="ORF">SacxiDRAFT_2743</name>
</gene>
<keyword evidence="3" id="KW-1185">Reference proteome</keyword>
<dbReference type="SMART" id="SM00421">
    <property type="entry name" value="HTH_LUXR"/>
    <property type="match status" value="1"/>
</dbReference>
<evidence type="ECO:0000259" key="1">
    <source>
        <dbReference type="PROSITE" id="PS50043"/>
    </source>
</evidence>
<dbReference type="PROSITE" id="PS50043">
    <property type="entry name" value="HTH_LUXR_2"/>
    <property type="match status" value="1"/>
</dbReference>
<dbReference type="GO" id="GO:0003677">
    <property type="term" value="F:DNA binding"/>
    <property type="evidence" value="ECO:0007669"/>
    <property type="project" value="UniProtKB-KW"/>
</dbReference>
<dbReference type="PANTHER" id="PTHR34293">
    <property type="entry name" value="HTH-TYPE TRANSCRIPTIONAL REGULATOR TRMBL2"/>
    <property type="match status" value="1"/>
</dbReference>